<dbReference type="STRING" id="331117.A1DPE7"/>
<dbReference type="VEuPathDB" id="FungiDB:NFIA_060240"/>
<dbReference type="InterPro" id="IPR036396">
    <property type="entry name" value="Cyt_P450_sf"/>
</dbReference>
<accession>A1DPE7</accession>
<dbReference type="GeneID" id="4585081"/>
<evidence type="ECO:0000313" key="9">
    <source>
        <dbReference type="Proteomes" id="UP000006702"/>
    </source>
</evidence>
<dbReference type="InterPro" id="IPR001128">
    <property type="entry name" value="Cyt_P450"/>
</dbReference>
<organism evidence="8 9">
    <name type="scientific">Neosartorya fischeri (strain ATCC 1020 / DSM 3700 / CBS 544.65 / FGSC A1164 / JCM 1740 / NRRL 181 / WB 181)</name>
    <name type="common">Aspergillus fischerianus</name>
    <dbReference type="NCBI Taxonomy" id="331117"/>
    <lineage>
        <taxon>Eukaryota</taxon>
        <taxon>Fungi</taxon>
        <taxon>Dikarya</taxon>
        <taxon>Ascomycota</taxon>
        <taxon>Pezizomycotina</taxon>
        <taxon>Eurotiomycetes</taxon>
        <taxon>Eurotiomycetidae</taxon>
        <taxon>Eurotiales</taxon>
        <taxon>Aspergillaceae</taxon>
        <taxon>Aspergillus</taxon>
        <taxon>Aspergillus subgen. Fumigati</taxon>
    </lineage>
</organism>
<dbReference type="OMA" id="PRWRELN"/>
<dbReference type="GO" id="GO:0005506">
    <property type="term" value="F:iron ion binding"/>
    <property type="evidence" value="ECO:0007669"/>
    <property type="project" value="InterPro"/>
</dbReference>
<evidence type="ECO:0000256" key="7">
    <source>
        <dbReference type="ARBA" id="ARBA00023033"/>
    </source>
</evidence>
<protein>
    <recommendedName>
        <fullName evidence="10">Cytochrome P450</fullName>
    </recommendedName>
</protein>
<dbReference type="KEGG" id="nfi:NFIA_060240"/>
<dbReference type="GO" id="GO:0016705">
    <property type="term" value="F:oxidoreductase activity, acting on paired donors, with incorporation or reduction of molecular oxygen"/>
    <property type="evidence" value="ECO:0007669"/>
    <property type="project" value="InterPro"/>
</dbReference>
<keyword evidence="9" id="KW-1185">Reference proteome</keyword>
<dbReference type="AlphaFoldDB" id="A1DPE7"/>
<dbReference type="OrthoDB" id="3934656at2759"/>
<keyword evidence="4" id="KW-0479">Metal-binding</keyword>
<dbReference type="eggNOG" id="KOG0158">
    <property type="taxonomic scope" value="Eukaryota"/>
</dbReference>
<evidence type="ECO:0000256" key="1">
    <source>
        <dbReference type="ARBA" id="ARBA00001971"/>
    </source>
</evidence>
<comment type="cofactor">
    <cofactor evidence="1">
        <name>heme</name>
        <dbReference type="ChEBI" id="CHEBI:30413"/>
    </cofactor>
</comment>
<evidence type="ECO:0008006" key="10">
    <source>
        <dbReference type="Google" id="ProtNLM"/>
    </source>
</evidence>
<dbReference type="Proteomes" id="UP000006702">
    <property type="component" value="Unassembled WGS sequence"/>
</dbReference>
<dbReference type="Pfam" id="PF00067">
    <property type="entry name" value="p450"/>
    <property type="match status" value="1"/>
</dbReference>
<evidence type="ECO:0000313" key="8">
    <source>
        <dbReference type="EMBL" id="EAW16668.1"/>
    </source>
</evidence>
<evidence type="ECO:0000256" key="2">
    <source>
        <dbReference type="ARBA" id="ARBA00010617"/>
    </source>
</evidence>
<keyword evidence="7" id="KW-0503">Monooxygenase</keyword>
<dbReference type="SUPFAM" id="SSF48264">
    <property type="entry name" value="Cytochrome P450"/>
    <property type="match status" value="1"/>
</dbReference>
<dbReference type="PANTHER" id="PTHR24305:SF210">
    <property type="entry name" value="CYTOCHROME P450 MONOOXYGENASE ASQL-RELATED"/>
    <property type="match status" value="1"/>
</dbReference>
<dbReference type="InterPro" id="IPR050121">
    <property type="entry name" value="Cytochrome_P450_monoxygenase"/>
</dbReference>
<dbReference type="EMBL" id="DS027698">
    <property type="protein sequence ID" value="EAW16668.1"/>
    <property type="molecule type" value="Genomic_DNA"/>
</dbReference>
<name>A1DPE7_NEOFI</name>
<dbReference type="RefSeq" id="XP_001258565.1">
    <property type="nucleotide sequence ID" value="XM_001258564.1"/>
</dbReference>
<keyword evidence="6" id="KW-0408">Iron</keyword>
<evidence type="ECO:0000256" key="4">
    <source>
        <dbReference type="ARBA" id="ARBA00022723"/>
    </source>
</evidence>
<dbReference type="PANTHER" id="PTHR24305">
    <property type="entry name" value="CYTOCHROME P450"/>
    <property type="match status" value="1"/>
</dbReference>
<dbReference type="Gene3D" id="1.10.630.10">
    <property type="entry name" value="Cytochrome P450"/>
    <property type="match status" value="1"/>
</dbReference>
<dbReference type="HOGENOM" id="CLU_055302_0_0_1"/>
<gene>
    <name evidence="8" type="ORF">NFIA_060240</name>
</gene>
<dbReference type="GO" id="GO:0020037">
    <property type="term" value="F:heme binding"/>
    <property type="evidence" value="ECO:0007669"/>
    <property type="project" value="InterPro"/>
</dbReference>
<comment type="similarity">
    <text evidence="2">Belongs to the cytochrome P450 family.</text>
</comment>
<evidence type="ECO:0000256" key="5">
    <source>
        <dbReference type="ARBA" id="ARBA00023002"/>
    </source>
</evidence>
<proteinExistence type="inferred from homology"/>
<evidence type="ECO:0000256" key="6">
    <source>
        <dbReference type="ARBA" id="ARBA00023004"/>
    </source>
</evidence>
<sequence length="452" mass="51829">MAVFAALLLLLCVFGGILWNYTRLNTIPGPLLAGLSDIWSQCLKSSPRYAYRLQRLHRKYGEVVRIGPKTVSVTDPSNIFWLDAACPQSYVDEPEGATVNSQLKSNHRVYLDEQTDDGPQHNDKKDLVLDFLKAIRKQRTMKLTVFRDFATDIVGRMFVGDLEDDRAAPMRTGSNQMDRCRFTTSLDHIMFKNPVAKLKRKRNKSLRWVSCAVTHSRWDDASIFEVLPETGRKTFLQAETREYGGPYASLIVKGADCMVAAFVSVFRHLLKCPTAMSQLQHEVDNAFRNLTLSDILQQETELHALSFLDAVIKESMRLALRFDYLRDVPAGGLAVLGHYLPEGTVVQFHSEALRNNRTIFGEDVSDFRPQRWLQADLDQWQRKQMEALLFLRPNMPNSAKARAAWLELKRAAALIILKFDLRPLNYEEVFIQDAVSREQEYEILVNFTPRMH</sequence>
<dbReference type="GO" id="GO:0004497">
    <property type="term" value="F:monooxygenase activity"/>
    <property type="evidence" value="ECO:0007669"/>
    <property type="project" value="UniProtKB-KW"/>
</dbReference>
<keyword evidence="3" id="KW-0349">Heme</keyword>
<evidence type="ECO:0000256" key="3">
    <source>
        <dbReference type="ARBA" id="ARBA00022617"/>
    </source>
</evidence>
<keyword evidence="5" id="KW-0560">Oxidoreductase</keyword>
<reference evidence="9" key="1">
    <citation type="journal article" date="2008" name="PLoS Genet.">
        <title>Genomic islands in the pathogenic filamentous fungus Aspergillus fumigatus.</title>
        <authorList>
            <person name="Fedorova N.D."/>
            <person name="Khaldi N."/>
            <person name="Joardar V.S."/>
            <person name="Maiti R."/>
            <person name="Amedeo P."/>
            <person name="Anderson M.J."/>
            <person name="Crabtree J."/>
            <person name="Silva J.C."/>
            <person name="Badger J.H."/>
            <person name="Albarraq A."/>
            <person name="Angiuoli S."/>
            <person name="Bussey H."/>
            <person name="Bowyer P."/>
            <person name="Cotty P.J."/>
            <person name="Dyer P.S."/>
            <person name="Egan A."/>
            <person name="Galens K."/>
            <person name="Fraser-Liggett C.M."/>
            <person name="Haas B.J."/>
            <person name="Inman J.M."/>
            <person name="Kent R."/>
            <person name="Lemieux S."/>
            <person name="Malavazi I."/>
            <person name="Orvis J."/>
            <person name="Roemer T."/>
            <person name="Ronning C.M."/>
            <person name="Sundaram J.P."/>
            <person name="Sutton G."/>
            <person name="Turner G."/>
            <person name="Venter J.C."/>
            <person name="White O.R."/>
            <person name="Whitty B.R."/>
            <person name="Youngman P."/>
            <person name="Wolfe K.H."/>
            <person name="Goldman G.H."/>
            <person name="Wortman J.R."/>
            <person name="Jiang B."/>
            <person name="Denning D.W."/>
            <person name="Nierman W.C."/>
        </authorList>
    </citation>
    <scope>NUCLEOTIDE SEQUENCE [LARGE SCALE GENOMIC DNA]</scope>
    <source>
        <strain evidence="9">ATCC 1020 / DSM 3700 / CBS 544.65 / FGSC A1164 / JCM 1740 / NRRL 181 / WB 181</strain>
    </source>
</reference>